<organism evidence="3">
    <name type="scientific">Gaeumannomyces tritici (strain R3-111a-1)</name>
    <name type="common">Wheat and barley take-all root rot fungus</name>
    <name type="synonym">Gaeumannomyces graminis var. tritici</name>
    <dbReference type="NCBI Taxonomy" id="644352"/>
    <lineage>
        <taxon>Eukaryota</taxon>
        <taxon>Fungi</taxon>
        <taxon>Dikarya</taxon>
        <taxon>Ascomycota</taxon>
        <taxon>Pezizomycotina</taxon>
        <taxon>Sordariomycetes</taxon>
        <taxon>Sordariomycetidae</taxon>
        <taxon>Magnaporthales</taxon>
        <taxon>Magnaporthaceae</taxon>
        <taxon>Gaeumannomyces</taxon>
    </lineage>
</organism>
<dbReference type="GeneID" id="20349661"/>
<dbReference type="RefSeq" id="XP_009225311.1">
    <property type="nucleotide sequence ID" value="XM_009227047.1"/>
</dbReference>
<evidence type="ECO:0000313" key="3">
    <source>
        <dbReference type="EMBL" id="EJT72337.1"/>
    </source>
</evidence>
<dbReference type="EnsemblFungi" id="EJT72337">
    <property type="protein sequence ID" value="EJT72337"/>
    <property type="gene ID" value="GGTG_09203"/>
</dbReference>
<dbReference type="eggNOG" id="ENOG502RXNI">
    <property type="taxonomic scope" value="Eukaryota"/>
</dbReference>
<dbReference type="GO" id="GO:0006629">
    <property type="term" value="P:lipid metabolic process"/>
    <property type="evidence" value="ECO:0007669"/>
    <property type="project" value="InterPro"/>
</dbReference>
<feature type="chain" id="PRO_5015094943" evidence="2">
    <location>
        <begin position="23"/>
        <end position="329"/>
    </location>
</feature>
<evidence type="ECO:0000313" key="5">
    <source>
        <dbReference type="Proteomes" id="UP000006039"/>
    </source>
</evidence>
<proteinExistence type="inferred from homology"/>
<dbReference type="CDD" id="cd08577">
    <property type="entry name" value="PI-PLCc_GDPD_SF_unchar3"/>
    <property type="match status" value="1"/>
</dbReference>
<reference evidence="5" key="1">
    <citation type="submission" date="2010-07" db="EMBL/GenBank/DDBJ databases">
        <title>The genome sequence of Gaeumannomyces graminis var. tritici strain R3-111a-1.</title>
        <authorList>
            <consortium name="The Broad Institute Genome Sequencing Platform"/>
            <person name="Ma L.-J."/>
            <person name="Dead R."/>
            <person name="Young S."/>
            <person name="Zeng Q."/>
            <person name="Koehrsen M."/>
            <person name="Alvarado L."/>
            <person name="Berlin A."/>
            <person name="Chapman S.B."/>
            <person name="Chen Z."/>
            <person name="Freedman E."/>
            <person name="Gellesch M."/>
            <person name="Goldberg J."/>
            <person name="Griggs A."/>
            <person name="Gujja S."/>
            <person name="Heilman E.R."/>
            <person name="Heiman D."/>
            <person name="Hepburn T."/>
            <person name="Howarth C."/>
            <person name="Jen D."/>
            <person name="Larson L."/>
            <person name="Mehta T."/>
            <person name="Neiman D."/>
            <person name="Pearson M."/>
            <person name="Roberts A."/>
            <person name="Saif S."/>
            <person name="Shea T."/>
            <person name="Shenoy N."/>
            <person name="Sisk P."/>
            <person name="Stolte C."/>
            <person name="Sykes S."/>
            <person name="Walk T."/>
            <person name="White J."/>
            <person name="Yandava C."/>
            <person name="Haas B."/>
            <person name="Nusbaum C."/>
            <person name="Birren B."/>
        </authorList>
    </citation>
    <scope>NUCLEOTIDE SEQUENCE [LARGE SCALE GENOMIC DNA]</scope>
    <source>
        <strain evidence="5">R3-111a-1</strain>
    </source>
</reference>
<feature type="signal peptide" evidence="2">
    <location>
        <begin position="1"/>
        <end position="22"/>
    </location>
</feature>
<dbReference type="InterPro" id="IPR017946">
    <property type="entry name" value="PLC-like_Pdiesterase_TIM-brl"/>
</dbReference>
<accession>J3P6R1</accession>
<dbReference type="PANTHER" id="PTHR31571">
    <property type="entry name" value="ALTERED INHERITANCE OF MITOCHONDRIA PROTEIN 6"/>
    <property type="match status" value="1"/>
</dbReference>
<dbReference type="GO" id="GO:0008081">
    <property type="term" value="F:phosphoric diester hydrolase activity"/>
    <property type="evidence" value="ECO:0007669"/>
    <property type="project" value="InterPro"/>
</dbReference>
<evidence type="ECO:0000256" key="2">
    <source>
        <dbReference type="SAM" id="SignalP"/>
    </source>
</evidence>
<dbReference type="STRING" id="644352.J3P6R1"/>
<name>J3P6R1_GAET3</name>
<dbReference type="OrthoDB" id="4153866at2759"/>
<sequence>MLGHLTAAALAAASLALPAAAAVPGQLQQILDGARENPLYRYPTSLTRDIIPKAVHSHNDYWRDVPFYTALSRGCISVEADVWLYGDDRLLVGHDRSSLSENRTFDSLYVQPILSVLRAQNPAHGFLPPGDAPTRNGVYDAGPGQTLYLFVDVKTDGAATWPAVVRALGPLREAGYLTTVRNGTAGTAAVPESGPVTVVGTGNTPRALVEGAPAPRDYFWDAPAADLARDGFKDVGAALSPIASAGFGDALGAGEGSAARRSGVLNDTQLALLREQVGAAHARGIKVRYWDTPGWPVAARNKVWRTLWEAGVDLLNADDLEDAAGFWEE</sequence>
<reference evidence="4" key="5">
    <citation type="submission" date="2018-04" db="UniProtKB">
        <authorList>
            <consortium name="EnsemblFungi"/>
        </authorList>
    </citation>
    <scope>IDENTIFICATION</scope>
    <source>
        <strain evidence="4">R3-111a-1</strain>
    </source>
</reference>
<evidence type="ECO:0000256" key="1">
    <source>
        <dbReference type="ARBA" id="ARBA00008858"/>
    </source>
</evidence>
<dbReference type="FunCoup" id="J3P6R1">
    <property type="interactions" value="8"/>
</dbReference>
<dbReference type="HOGENOM" id="CLU_031561_1_0_1"/>
<keyword evidence="2" id="KW-0732">Signal</keyword>
<dbReference type="Gene3D" id="3.20.20.190">
    <property type="entry name" value="Phosphatidylinositol (PI) phosphodiesterase"/>
    <property type="match status" value="1"/>
</dbReference>
<dbReference type="PANTHER" id="PTHR31571:SF5">
    <property type="entry name" value="ALTERED INHERITANCE OF MITOCHONDRIA PROTEIN 6"/>
    <property type="match status" value="1"/>
</dbReference>
<comment type="similarity">
    <text evidence="1">Belongs to the AIM6 family.</text>
</comment>
<reference evidence="3" key="3">
    <citation type="submission" date="2010-09" db="EMBL/GenBank/DDBJ databases">
        <title>Annotation of Gaeumannomyces graminis var. tritici R3-111a-1.</title>
        <authorList>
            <consortium name="The Broad Institute Genome Sequencing Platform"/>
            <person name="Ma L.-J."/>
            <person name="Dead R."/>
            <person name="Young S.K."/>
            <person name="Zeng Q."/>
            <person name="Gargeya S."/>
            <person name="Fitzgerald M."/>
            <person name="Haas B."/>
            <person name="Abouelleil A."/>
            <person name="Alvarado L."/>
            <person name="Arachchi H.M."/>
            <person name="Berlin A."/>
            <person name="Brown A."/>
            <person name="Chapman S.B."/>
            <person name="Chen Z."/>
            <person name="Dunbar C."/>
            <person name="Freedman E."/>
            <person name="Gearin G."/>
            <person name="Gellesch M."/>
            <person name="Goldberg J."/>
            <person name="Griggs A."/>
            <person name="Gujja S."/>
            <person name="Heiman D."/>
            <person name="Howarth C."/>
            <person name="Larson L."/>
            <person name="Lui A."/>
            <person name="MacDonald P.J.P."/>
            <person name="Mehta T."/>
            <person name="Montmayeur A."/>
            <person name="Murphy C."/>
            <person name="Neiman D."/>
            <person name="Pearson M."/>
            <person name="Priest M."/>
            <person name="Roberts A."/>
            <person name="Saif S."/>
            <person name="Shea T."/>
            <person name="Shenoy N."/>
            <person name="Sisk P."/>
            <person name="Stolte C."/>
            <person name="Sykes S."/>
            <person name="Yandava C."/>
            <person name="Wortman J."/>
            <person name="Nusbaum C."/>
            <person name="Birren B."/>
        </authorList>
    </citation>
    <scope>NUCLEOTIDE SEQUENCE</scope>
    <source>
        <strain evidence="3">R3-111a-1</strain>
    </source>
</reference>
<dbReference type="VEuPathDB" id="FungiDB:GGTG_09203"/>
<dbReference type="Proteomes" id="UP000006039">
    <property type="component" value="Unassembled WGS sequence"/>
</dbReference>
<dbReference type="AlphaFoldDB" id="J3P6R1"/>
<dbReference type="SUPFAM" id="SSF51695">
    <property type="entry name" value="PLC-like phosphodiesterases"/>
    <property type="match status" value="1"/>
</dbReference>
<keyword evidence="5" id="KW-1185">Reference proteome</keyword>
<gene>
    <name evidence="4" type="primary">20349661</name>
    <name evidence="3" type="ORF">GGTG_09203</name>
</gene>
<evidence type="ECO:0000313" key="4">
    <source>
        <dbReference type="EnsemblFungi" id="EJT72337"/>
    </source>
</evidence>
<reference evidence="3" key="2">
    <citation type="submission" date="2010-07" db="EMBL/GenBank/DDBJ databases">
        <authorList>
            <consortium name="The Broad Institute Genome Sequencing Platform"/>
            <consortium name="Broad Institute Genome Sequencing Center for Infectious Disease"/>
            <person name="Ma L.-J."/>
            <person name="Dead R."/>
            <person name="Young S."/>
            <person name="Zeng Q."/>
            <person name="Koehrsen M."/>
            <person name="Alvarado L."/>
            <person name="Berlin A."/>
            <person name="Chapman S.B."/>
            <person name="Chen Z."/>
            <person name="Freedman E."/>
            <person name="Gellesch M."/>
            <person name="Goldberg J."/>
            <person name="Griggs A."/>
            <person name="Gujja S."/>
            <person name="Heilman E.R."/>
            <person name="Heiman D."/>
            <person name="Hepburn T."/>
            <person name="Howarth C."/>
            <person name="Jen D."/>
            <person name="Larson L."/>
            <person name="Mehta T."/>
            <person name="Neiman D."/>
            <person name="Pearson M."/>
            <person name="Roberts A."/>
            <person name="Saif S."/>
            <person name="Shea T."/>
            <person name="Shenoy N."/>
            <person name="Sisk P."/>
            <person name="Stolte C."/>
            <person name="Sykes S."/>
            <person name="Walk T."/>
            <person name="White J."/>
            <person name="Yandava C."/>
            <person name="Haas B."/>
            <person name="Nusbaum C."/>
            <person name="Birren B."/>
        </authorList>
    </citation>
    <scope>NUCLEOTIDE SEQUENCE</scope>
    <source>
        <strain evidence="3">R3-111a-1</strain>
    </source>
</reference>
<protein>
    <submittedName>
        <fullName evidence="3 4">Uncharacterized protein</fullName>
    </submittedName>
</protein>
<dbReference type="InterPro" id="IPR039559">
    <property type="entry name" value="AIM6_PI-PLC-like_dom"/>
</dbReference>
<dbReference type="EMBL" id="GL385399">
    <property type="protein sequence ID" value="EJT72337.1"/>
    <property type="molecule type" value="Genomic_DNA"/>
</dbReference>
<reference evidence="4" key="4">
    <citation type="journal article" date="2015" name="G3 (Bethesda)">
        <title>Genome sequences of three phytopathogenic species of the Magnaporthaceae family of fungi.</title>
        <authorList>
            <person name="Okagaki L.H."/>
            <person name="Nunes C.C."/>
            <person name="Sailsbery J."/>
            <person name="Clay B."/>
            <person name="Brown D."/>
            <person name="John T."/>
            <person name="Oh Y."/>
            <person name="Young N."/>
            <person name="Fitzgerald M."/>
            <person name="Haas B.J."/>
            <person name="Zeng Q."/>
            <person name="Young S."/>
            <person name="Adiconis X."/>
            <person name="Fan L."/>
            <person name="Levin J.Z."/>
            <person name="Mitchell T.K."/>
            <person name="Okubara P.A."/>
            <person name="Farman M.L."/>
            <person name="Kohn L.M."/>
            <person name="Birren B."/>
            <person name="Ma L.-J."/>
            <person name="Dean R.A."/>
        </authorList>
    </citation>
    <scope>NUCLEOTIDE SEQUENCE</scope>
    <source>
        <strain evidence="4">R3-111a-1</strain>
    </source>
</reference>
<dbReference type="InterPro" id="IPR051236">
    <property type="entry name" value="HAT_RTT109-like"/>
</dbReference>